<evidence type="ECO:0000256" key="1">
    <source>
        <dbReference type="SAM" id="SignalP"/>
    </source>
</evidence>
<organism evidence="2 3">
    <name type="scientific">Mannheimia haemolytica</name>
    <name type="common">Pasteurella haemolytica</name>
    <dbReference type="NCBI Taxonomy" id="75985"/>
    <lineage>
        <taxon>Bacteria</taxon>
        <taxon>Pseudomonadati</taxon>
        <taxon>Pseudomonadota</taxon>
        <taxon>Gammaproteobacteria</taxon>
        <taxon>Pasteurellales</taxon>
        <taxon>Pasteurellaceae</taxon>
        <taxon>Mannheimia</taxon>
    </lineage>
</organism>
<sequence>MKLSFLTQFVAAAFALNVMTYPAFAEVAKNSEKNDR</sequence>
<dbReference type="Proteomes" id="UP000254802">
    <property type="component" value="Unassembled WGS sequence"/>
</dbReference>
<reference evidence="2 3" key="1">
    <citation type="submission" date="2018-06" db="EMBL/GenBank/DDBJ databases">
        <authorList>
            <consortium name="Pathogen Informatics"/>
            <person name="Doyle S."/>
        </authorList>
    </citation>
    <scope>NUCLEOTIDE SEQUENCE [LARGE SCALE GENOMIC DNA]</scope>
    <source>
        <strain evidence="2 3">NCTC10638</strain>
    </source>
</reference>
<feature type="chain" id="PRO_5017012733" evidence="1">
    <location>
        <begin position="26"/>
        <end position="36"/>
    </location>
</feature>
<proteinExistence type="predicted"/>
<feature type="signal peptide" evidence="1">
    <location>
        <begin position="1"/>
        <end position="25"/>
    </location>
</feature>
<protein>
    <submittedName>
        <fullName evidence="2">Uncharacterized protein</fullName>
    </submittedName>
</protein>
<name>A0A378MV20_MANHA</name>
<gene>
    <name evidence="2" type="ORF">NCTC10638_01254</name>
</gene>
<dbReference type="AlphaFoldDB" id="A0A378MV20"/>
<evidence type="ECO:0000313" key="2">
    <source>
        <dbReference type="EMBL" id="STY60061.1"/>
    </source>
</evidence>
<dbReference type="EMBL" id="UGPN01000002">
    <property type="protein sequence ID" value="STY60061.1"/>
    <property type="molecule type" value="Genomic_DNA"/>
</dbReference>
<accession>A0A378MV20</accession>
<evidence type="ECO:0000313" key="3">
    <source>
        <dbReference type="Proteomes" id="UP000254802"/>
    </source>
</evidence>
<keyword evidence="1" id="KW-0732">Signal</keyword>